<accession>A0A6J5NRN2</accession>
<reference evidence="4" key="1">
    <citation type="submission" date="2020-04" db="EMBL/GenBank/DDBJ databases">
        <authorList>
            <person name="Chiriac C."/>
            <person name="Salcher M."/>
            <person name="Ghai R."/>
            <person name="Kavagutti S V."/>
        </authorList>
    </citation>
    <scope>NUCLEOTIDE SEQUENCE</scope>
</reference>
<organism evidence="4">
    <name type="scientific">uncultured Caudovirales phage</name>
    <dbReference type="NCBI Taxonomy" id="2100421"/>
    <lineage>
        <taxon>Viruses</taxon>
        <taxon>Duplodnaviria</taxon>
        <taxon>Heunggongvirae</taxon>
        <taxon>Uroviricota</taxon>
        <taxon>Caudoviricetes</taxon>
        <taxon>Peduoviridae</taxon>
        <taxon>Maltschvirus</taxon>
        <taxon>Maltschvirus maltsch</taxon>
    </lineage>
</organism>
<keyword evidence="2 4" id="KW-0808">Transferase</keyword>
<evidence type="ECO:0000256" key="1">
    <source>
        <dbReference type="ARBA" id="ARBA00022603"/>
    </source>
</evidence>
<evidence type="ECO:0000313" key="4">
    <source>
        <dbReference type="EMBL" id="CAB4161667.1"/>
    </source>
</evidence>
<feature type="region of interest" description="Disordered" evidence="3">
    <location>
        <begin position="174"/>
        <end position="205"/>
    </location>
</feature>
<dbReference type="Gene3D" id="3.40.50.150">
    <property type="entry name" value="Vaccinia Virus protein VP39"/>
    <property type="match status" value="1"/>
</dbReference>
<dbReference type="EMBL" id="LR796718">
    <property type="protein sequence ID" value="CAB4161667.1"/>
    <property type="molecule type" value="Genomic_DNA"/>
</dbReference>
<dbReference type="GO" id="GO:0008168">
    <property type="term" value="F:methyltransferase activity"/>
    <property type="evidence" value="ECO:0007669"/>
    <property type="project" value="UniProtKB-KW"/>
</dbReference>
<dbReference type="SUPFAM" id="SSF53335">
    <property type="entry name" value="S-adenosyl-L-methionine-dependent methyltransferases"/>
    <property type="match status" value="1"/>
</dbReference>
<dbReference type="InterPro" id="IPR001525">
    <property type="entry name" value="C5_MeTfrase"/>
</dbReference>
<dbReference type="Pfam" id="PF00145">
    <property type="entry name" value="DNA_methylase"/>
    <property type="match status" value="1"/>
</dbReference>
<name>A0A6J5NRN2_9CAUD</name>
<evidence type="ECO:0000256" key="2">
    <source>
        <dbReference type="ARBA" id="ARBA00022679"/>
    </source>
</evidence>
<sequence>MAAYYNEIDPFAAQWLRNLISAGHIAPGDVDERSIKDVKADDIKNYTQCHFFAGIGVWSHALRLAGWDDQRNVWTGSCPCQPFSIAGANRGVNDERHLWPDWFNLIRECQPSIIFGEQVEAAVRHGWLDLVQSDLEGEGYACAAVGIPAAGVQAPHIRQRLWFVADAQRERGRRWQPARQDAVDADARGQVSGQGGLRGWQATEPCPSPLVDGATARMGRLRAYGNAIVPQVAQAVVEAYLET</sequence>
<evidence type="ECO:0000256" key="3">
    <source>
        <dbReference type="SAM" id="MobiDB-lite"/>
    </source>
</evidence>
<keyword evidence="1 4" id="KW-0489">Methyltransferase</keyword>
<protein>
    <submittedName>
        <fullName evidence="4">S-adenosyl-L-methionine-dependent methyltransferase</fullName>
    </submittedName>
</protein>
<dbReference type="InterPro" id="IPR029063">
    <property type="entry name" value="SAM-dependent_MTases_sf"/>
</dbReference>
<dbReference type="GO" id="GO:0032259">
    <property type="term" value="P:methylation"/>
    <property type="evidence" value="ECO:0007669"/>
    <property type="project" value="UniProtKB-KW"/>
</dbReference>
<gene>
    <name evidence="4" type="ORF">UFOVP761_23</name>
</gene>
<proteinExistence type="predicted"/>